<evidence type="ECO:0000313" key="17">
    <source>
        <dbReference type="Proteomes" id="UP001527202"/>
    </source>
</evidence>
<evidence type="ECO:0000256" key="4">
    <source>
        <dbReference type="ARBA" id="ARBA00012681"/>
    </source>
</evidence>
<dbReference type="InterPro" id="IPR005859">
    <property type="entry name" value="CysK"/>
</dbReference>
<dbReference type="EMBL" id="JAMDMJ010000004">
    <property type="protein sequence ID" value="MCY9594983.1"/>
    <property type="molecule type" value="Genomic_DNA"/>
</dbReference>
<dbReference type="InterPro" id="IPR005856">
    <property type="entry name" value="Cys_synth"/>
</dbReference>
<reference evidence="15 16" key="1">
    <citation type="submission" date="2018-01" db="EMBL/GenBank/DDBJ databases">
        <title>The whole genome sequencing and assembly of Paenibacillus chitinolyticus KCCM 41400 strain.</title>
        <authorList>
            <person name="Kim J.-Y."/>
            <person name="Park M.-K."/>
            <person name="Lee Y.-J."/>
            <person name="Yi H."/>
            <person name="Bahn Y.-S."/>
            <person name="Kim J.F."/>
            <person name="Lee D.-W."/>
        </authorList>
    </citation>
    <scope>NUCLEOTIDE SEQUENCE [LARGE SCALE GENOMIC DNA]</scope>
    <source>
        <strain evidence="15 16">KCCM 41400</strain>
    </source>
</reference>
<dbReference type="GO" id="GO:0004124">
    <property type="term" value="F:cysteine synthase activity"/>
    <property type="evidence" value="ECO:0007669"/>
    <property type="project" value="UniProtKB-UniRule"/>
</dbReference>
<gene>
    <name evidence="15" type="primary">cysK</name>
    <name evidence="14" type="ORF">M5X16_04230</name>
    <name evidence="15" type="ORF">PC41400_09320</name>
</gene>
<dbReference type="Gene3D" id="3.40.50.1100">
    <property type="match status" value="2"/>
</dbReference>
<keyword evidence="17" id="KW-1185">Reference proteome</keyword>
<dbReference type="OrthoDB" id="2533317at2"/>
<dbReference type="NCBIfam" id="TIGR01136">
    <property type="entry name" value="cysKM"/>
    <property type="match status" value="1"/>
</dbReference>
<evidence type="ECO:0000256" key="3">
    <source>
        <dbReference type="ARBA" id="ARBA00007103"/>
    </source>
</evidence>
<dbReference type="EC" id="2.5.1.47" evidence="4 12"/>
<dbReference type="InterPro" id="IPR001926">
    <property type="entry name" value="TrpB-like_PALP"/>
</dbReference>
<evidence type="ECO:0000256" key="2">
    <source>
        <dbReference type="ARBA" id="ARBA00004962"/>
    </source>
</evidence>
<evidence type="ECO:0000256" key="6">
    <source>
        <dbReference type="ARBA" id="ARBA00022679"/>
    </source>
</evidence>
<comment type="catalytic activity">
    <reaction evidence="9 12">
        <text>O-acetyl-L-serine + hydrogen sulfide = L-cysteine + acetate</text>
        <dbReference type="Rhea" id="RHEA:14829"/>
        <dbReference type="ChEBI" id="CHEBI:29919"/>
        <dbReference type="ChEBI" id="CHEBI:30089"/>
        <dbReference type="ChEBI" id="CHEBI:35235"/>
        <dbReference type="ChEBI" id="CHEBI:58340"/>
        <dbReference type="EC" id="2.5.1.47"/>
    </reaction>
</comment>
<keyword evidence="8 12" id="KW-0198">Cysteine biosynthesis</keyword>
<dbReference type="PANTHER" id="PTHR10314">
    <property type="entry name" value="CYSTATHIONINE BETA-SYNTHASE"/>
    <property type="match status" value="1"/>
</dbReference>
<dbReference type="PROSITE" id="PS00901">
    <property type="entry name" value="CYS_SYNTHASE"/>
    <property type="match status" value="1"/>
</dbReference>
<keyword evidence="5 12" id="KW-0028">Amino-acid biosynthesis</keyword>
<dbReference type="KEGG" id="pchi:PC41400_09320"/>
<feature type="binding site" evidence="10">
    <location>
        <begin position="193"/>
        <end position="197"/>
    </location>
    <ligand>
        <name>pyridoxal 5'-phosphate</name>
        <dbReference type="ChEBI" id="CHEBI:597326"/>
    </ligand>
</feature>
<dbReference type="GO" id="GO:0006535">
    <property type="term" value="P:cysteine biosynthetic process from serine"/>
    <property type="evidence" value="ECO:0007669"/>
    <property type="project" value="UniProtKB-UniRule"/>
</dbReference>
<name>A0A410WU44_9BACL</name>
<accession>A0A410WU44</accession>
<dbReference type="Proteomes" id="UP001527202">
    <property type="component" value="Unassembled WGS sequence"/>
</dbReference>
<evidence type="ECO:0000313" key="14">
    <source>
        <dbReference type="EMBL" id="MCY9594983.1"/>
    </source>
</evidence>
<comment type="cofactor">
    <cofactor evidence="1 10 12">
        <name>pyridoxal 5'-phosphate</name>
        <dbReference type="ChEBI" id="CHEBI:597326"/>
    </cofactor>
</comment>
<evidence type="ECO:0000259" key="13">
    <source>
        <dbReference type="Pfam" id="PF00291"/>
    </source>
</evidence>
<dbReference type="AlphaFoldDB" id="A0A410WU44"/>
<evidence type="ECO:0000256" key="11">
    <source>
        <dbReference type="PIRSR" id="PIRSR605856-51"/>
    </source>
</evidence>
<evidence type="ECO:0000256" key="1">
    <source>
        <dbReference type="ARBA" id="ARBA00001933"/>
    </source>
</evidence>
<protein>
    <recommendedName>
        <fullName evidence="4 12">Cysteine synthase</fullName>
        <ecNumber evidence="4 12">2.5.1.47</ecNumber>
    </recommendedName>
</protein>
<dbReference type="Proteomes" id="UP000288943">
    <property type="component" value="Chromosome"/>
</dbReference>
<comment type="similarity">
    <text evidence="3 12">Belongs to the cysteine synthase/cystathionine beta-synthase family.</text>
</comment>
<feature type="binding site" evidence="10">
    <location>
        <position position="89"/>
    </location>
    <ligand>
        <name>pyridoxal 5'-phosphate</name>
        <dbReference type="ChEBI" id="CHEBI:597326"/>
    </ligand>
</feature>
<evidence type="ECO:0000313" key="16">
    <source>
        <dbReference type="Proteomes" id="UP000288943"/>
    </source>
</evidence>
<feature type="modified residue" description="N6-(pyridoxal phosphate)lysine" evidence="11">
    <location>
        <position position="59"/>
    </location>
</feature>
<dbReference type="GeneID" id="95375005"/>
<organism evidence="15 16">
    <name type="scientific">Paenibacillus chitinolyticus</name>
    <dbReference type="NCBI Taxonomy" id="79263"/>
    <lineage>
        <taxon>Bacteria</taxon>
        <taxon>Bacillati</taxon>
        <taxon>Bacillota</taxon>
        <taxon>Bacilli</taxon>
        <taxon>Bacillales</taxon>
        <taxon>Paenibacillaceae</taxon>
        <taxon>Paenibacillus</taxon>
    </lineage>
</organism>
<dbReference type="UniPathway" id="UPA00136">
    <property type="reaction ID" value="UER00200"/>
</dbReference>
<feature type="domain" description="Tryptophan synthase beta chain-like PALP" evidence="13">
    <location>
        <begin position="23"/>
        <end position="308"/>
    </location>
</feature>
<dbReference type="FunFam" id="3.40.50.1100:FF:000006">
    <property type="entry name" value="Cysteine synthase"/>
    <property type="match status" value="1"/>
</dbReference>
<dbReference type="InterPro" id="IPR036052">
    <property type="entry name" value="TrpB-like_PALP_sf"/>
</dbReference>
<dbReference type="InterPro" id="IPR001216">
    <property type="entry name" value="P-phosphate_BS"/>
</dbReference>
<evidence type="ECO:0000256" key="12">
    <source>
        <dbReference type="RuleBase" id="RU003985"/>
    </source>
</evidence>
<dbReference type="CDD" id="cd01561">
    <property type="entry name" value="CBS_like"/>
    <property type="match status" value="1"/>
</dbReference>
<dbReference type="SUPFAM" id="SSF53686">
    <property type="entry name" value="Tryptophan synthase beta subunit-like PLP-dependent enzymes"/>
    <property type="match status" value="1"/>
</dbReference>
<keyword evidence="6 12" id="KW-0808">Transferase</keyword>
<dbReference type="EMBL" id="CP026520">
    <property type="protein sequence ID" value="QAV17854.1"/>
    <property type="molecule type" value="Genomic_DNA"/>
</dbReference>
<evidence type="ECO:0000256" key="5">
    <source>
        <dbReference type="ARBA" id="ARBA00022605"/>
    </source>
</evidence>
<evidence type="ECO:0000256" key="10">
    <source>
        <dbReference type="PIRSR" id="PIRSR605856-50"/>
    </source>
</evidence>
<proteinExistence type="inferred from homology"/>
<reference evidence="14 17" key="2">
    <citation type="submission" date="2022-05" db="EMBL/GenBank/DDBJ databases">
        <title>Genome Sequencing of Bee-Associated Microbes.</title>
        <authorList>
            <person name="Dunlap C."/>
        </authorList>
    </citation>
    <scope>NUCLEOTIDE SEQUENCE [LARGE SCALE GENOMIC DNA]</scope>
    <source>
        <strain evidence="14 17">NRRL B-23120</strain>
    </source>
</reference>
<comment type="pathway">
    <text evidence="2">Amino-acid biosynthesis; L-cysteine biosynthesis; L-cysteine from L-serine: step 2/2.</text>
</comment>
<sequence>MSARDGEEVEDAGHSPAMAGSVLELIGDTPVVRIRRLSGTNDAELYVKLESFNPGGSVKDRAARHMIEQAERDGRLLPGGTIIEVTSGNTGIGMALVAAVKGYRLIVIMSDNMSAERTGILQAYGAEVVLYPAEEKIEGGLRRARELERRIPGSFVPVQFENAGNADVHRFTTASEIWEQMQGKLDAFVCTSGTGGTITGTGESLKSRLPDLRIYVVESRCSPLLSGGEPGTHGIPGISPSFIPPVLNTQLYDEVLQIGDEDAYETARELARREGLLLGPSSGAAVWAGIRIAERLGRGKKVLCIAPDTGERYLSTGLYDA</sequence>
<evidence type="ECO:0000256" key="7">
    <source>
        <dbReference type="ARBA" id="ARBA00022898"/>
    </source>
</evidence>
<feature type="binding site" evidence="10">
    <location>
        <position position="281"/>
    </location>
    <ligand>
        <name>pyridoxal 5'-phosphate</name>
        <dbReference type="ChEBI" id="CHEBI:597326"/>
    </ligand>
</feature>
<evidence type="ECO:0000256" key="9">
    <source>
        <dbReference type="ARBA" id="ARBA00047931"/>
    </source>
</evidence>
<evidence type="ECO:0000256" key="8">
    <source>
        <dbReference type="ARBA" id="ARBA00023192"/>
    </source>
</evidence>
<dbReference type="RefSeq" id="WP_042231018.1">
    <property type="nucleotide sequence ID" value="NZ_CP026520.1"/>
</dbReference>
<dbReference type="InterPro" id="IPR050214">
    <property type="entry name" value="Cys_Synth/Cystath_Beta-Synth"/>
</dbReference>
<keyword evidence="7 10" id="KW-0663">Pyridoxal phosphate</keyword>
<dbReference type="Pfam" id="PF00291">
    <property type="entry name" value="PALP"/>
    <property type="match status" value="1"/>
</dbReference>
<dbReference type="NCBIfam" id="TIGR01139">
    <property type="entry name" value="cysK"/>
    <property type="match status" value="1"/>
</dbReference>
<evidence type="ECO:0000313" key="15">
    <source>
        <dbReference type="EMBL" id="QAV17854.1"/>
    </source>
</evidence>